<gene>
    <name evidence="2" type="ORF">EH32_06805</name>
</gene>
<dbReference type="EMBL" id="JMIX01000003">
    <property type="protein sequence ID" value="KEO98809.1"/>
    <property type="molecule type" value="Genomic_DNA"/>
</dbReference>
<dbReference type="OrthoDB" id="7509105at2"/>
<feature type="chain" id="PRO_5001699124" description="Elongation factor P" evidence="1">
    <location>
        <begin position="25"/>
        <end position="136"/>
    </location>
</feature>
<dbReference type="PATRIC" id="fig|39960.10.peg.1795"/>
<evidence type="ECO:0000313" key="3">
    <source>
        <dbReference type="Proteomes" id="UP000027866"/>
    </source>
</evidence>
<keyword evidence="3" id="KW-1185">Reference proteome</keyword>
<dbReference type="AlphaFoldDB" id="A0A074MZG3"/>
<dbReference type="Proteomes" id="UP000027866">
    <property type="component" value="Unassembled WGS sequence"/>
</dbReference>
<keyword evidence="1" id="KW-0732">Signal</keyword>
<protein>
    <recommendedName>
        <fullName evidence="4">Elongation factor P</fullName>
    </recommendedName>
</protein>
<comment type="caution">
    <text evidence="2">The sequence shown here is derived from an EMBL/GenBank/DDBJ whole genome shotgun (WGS) entry which is preliminary data.</text>
</comment>
<proteinExistence type="predicted"/>
<name>A0A074MZG3_9SPHN</name>
<dbReference type="RefSeq" id="WP_034901180.1">
    <property type="nucleotide sequence ID" value="NZ_CP017057.1"/>
</dbReference>
<accession>A0A074MZG3</accession>
<evidence type="ECO:0000256" key="1">
    <source>
        <dbReference type="SAM" id="SignalP"/>
    </source>
</evidence>
<organism evidence="2 3">
    <name type="scientific">Erythrobacter litoralis</name>
    <dbReference type="NCBI Taxonomy" id="39960"/>
    <lineage>
        <taxon>Bacteria</taxon>
        <taxon>Pseudomonadati</taxon>
        <taxon>Pseudomonadota</taxon>
        <taxon>Alphaproteobacteria</taxon>
        <taxon>Sphingomonadales</taxon>
        <taxon>Erythrobacteraceae</taxon>
        <taxon>Erythrobacter/Porphyrobacter group</taxon>
        <taxon>Erythrobacter</taxon>
    </lineage>
</organism>
<reference evidence="2 3" key="1">
    <citation type="submission" date="2014-04" db="EMBL/GenBank/DDBJ databases">
        <title>A comprehensive comparison of genomes of Erythrobacter spp. Strains.</title>
        <authorList>
            <person name="Zheng Q."/>
        </authorList>
    </citation>
    <scope>NUCLEOTIDE SEQUENCE [LARGE SCALE GENOMIC DNA]</scope>
    <source>
        <strain evidence="2 3">DSM 8509</strain>
    </source>
</reference>
<sequence>MRTRTILLLTMLAAAIAAASPMSARQQQGAGPDAHPDTGGMLRTLEHGDWSCALPGDAAGAAWQPVPEADFTIGPSSSYESEAGRGTYILRGRILTFTRGPKKGERYEQVGRNTVQVLEADGTTGRLTCTRIGAPG</sequence>
<evidence type="ECO:0000313" key="2">
    <source>
        <dbReference type="EMBL" id="KEO98809.1"/>
    </source>
</evidence>
<feature type="signal peptide" evidence="1">
    <location>
        <begin position="1"/>
        <end position="24"/>
    </location>
</feature>
<evidence type="ECO:0008006" key="4">
    <source>
        <dbReference type="Google" id="ProtNLM"/>
    </source>
</evidence>
<dbReference type="KEGG" id="elq:Ga0102493_112698"/>